<comment type="cofactor">
    <cofactor evidence="1">
        <name>Cu cation</name>
        <dbReference type="ChEBI" id="CHEBI:23378"/>
    </cofactor>
</comment>
<dbReference type="STRING" id="1079994.SAMN04488565_2544"/>
<feature type="region of interest" description="Disordered" evidence="2">
    <location>
        <begin position="31"/>
        <end position="68"/>
    </location>
</feature>
<gene>
    <name evidence="4" type="ORF">SAMN04488565_2544</name>
</gene>
<protein>
    <recommendedName>
        <fullName evidence="6">DNA-binding beta-propeller fold protein YncE</fullName>
    </recommendedName>
</protein>
<dbReference type="SUPFAM" id="SSF50974">
    <property type="entry name" value="Nitrous oxide reductase, N-terminal domain"/>
    <property type="match status" value="1"/>
</dbReference>
<dbReference type="PANTHER" id="PTHR47197">
    <property type="entry name" value="PROTEIN NIRF"/>
    <property type="match status" value="1"/>
</dbReference>
<dbReference type="eggNOG" id="COG3391">
    <property type="taxonomic scope" value="Bacteria"/>
</dbReference>
<dbReference type="InterPro" id="IPR011045">
    <property type="entry name" value="N2O_reductase_N"/>
</dbReference>
<dbReference type="InterPro" id="IPR051200">
    <property type="entry name" value="Host-pathogen_enzymatic-act"/>
</dbReference>
<reference evidence="4 5" key="1">
    <citation type="submission" date="2016-10" db="EMBL/GenBank/DDBJ databases">
        <authorList>
            <person name="de Groot N.N."/>
        </authorList>
    </citation>
    <scope>NUCLEOTIDE SEQUENCE [LARGE SCALE GENOMIC DNA]</scope>
    <source>
        <strain evidence="4 5">DSM 22788</strain>
    </source>
</reference>
<accession>A0A1H1AE71</accession>
<dbReference type="RefSeq" id="WP_010156714.1">
    <property type="nucleotide sequence ID" value="NZ_FNKB01000001.1"/>
</dbReference>
<dbReference type="PROSITE" id="PS51318">
    <property type="entry name" value="TAT"/>
    <property type="match status" value="1"/>
</dbReference>
<feature type="signal peptide" evidence="3">
    <location>
        <begin position="1"/>
        <end position="26"/>
    </location>
</feature>
<dbReference type="InterPro" id="IPR015943">
    <property type="entry name" value="WD40/YVTN_repeat-like_dom_sf"/>
</dbReference>
<name>A0A1H1AE71_9MICO</name>
<evidence type="ECO:0000313" key="4">
    <source>
        <dbReference type="EMBL" id="SDQ38015.1"/>
    </source>
</evidence>
<dbReference type="AlphaFoldDB" id="A0A1H1AE71"/>
<sequence>MHPERRTPVSRRAVVGLAAWSGLAAAGALLSGCAPEPGSNAGRGSTAPKSAPKPDTEPSPSAEPPEAPEPAMLLLASLAQSDAVAIIDPAAPDAEAVRRVTVGAAPWGVGVGAGIGAGAGAGVDAGGRIGYAATAEGLAVIDLAEATRRALVPYQHPANRFEWGEYRPGGLGLAVAPDGSRVYVATTSGDGAYALEVYDTAAGRFVGSAPVGARPFDVVVAPDGSWAATIDHDSFTVTVVDAATLAPTTRTVAPFGTEGGLASWEKPHYAAVDADGRILLPYQGRVVVALDARTGATSTIASTANSHAHGTALAGDLLLTVGTGAFGNADGAPNLSLLDVSGAPSAAAERVVPMDAPHETVAVWRDAEGADFAALAGGNTRGEGWEGITLVALDSLETRRLAVAGYPQAIVAYARS</sequence>
<dbReference type="PANTHER" id="PTHR47197:SF3">
    <property type="entry name" value="DIHYDRO-HEME D1 DEHYDROGENASE"/>
    <property type="match status" value="1"/>
</dbReference>
<evidence type="ECO:0000256" key="1">
    <source>
        <dbReference type="ARBA" id="ARBA00001935"/>
    </source>
</evidence>
<dbReference type="PROSITE" id="PS51257">
    <property type="entry name" value="PROKAR_LIPOPROTEIN"/>
    <property type="match status" value="1"/>
</dbReference>
<proteinExistence type="predicted"/>
<dbReference type="Proteomes" id="UP000182690">
    <property type="component" value="Unassembled WGS sequence"/>
</dbReference>
<organism evidence="4 5">
    <name type="scientific">Leucobacter chromiiresistens</name>
    <dbReference type="NCBI Taxonomy" id="1079994"/>
    <lineage>
        <taxon>Bacteria</taxon>
        <taxon>Bacillati</taxon>
        <taxon>Actinomycetota</taxon>
        <taxon>Actinomycetes</taxon>
        <taxon>Micrococcales</taxon>
        <taxon>Microbacteriaceae</taxon>
        <taxon>Leucobacter</taxon>
    </lineage>
</organism>
<feature type="chain" id="PRO_5038414237" description="DNA-binding beta-propeller fold protein YncE" evidence="3">
    <location>
        <begin position="27"/>
        <end position="416"/>
    </location>
</feature>
<dbReference type="Gene3D" id="2.130.10.10">
    <property type="entry name" value="YVTN repeat-like/Quinoprotein amine dehydrogenase"/>
    <property type="match status" value="1"/>
</dbReference>
<dbReference type="InterPro" id="IPR006311">
    <property type="entry name" value="TAT_signal"/>
</dbReference>
<evidence type="ECO:0000256" key="3">
    <source>
        <dbReference type="SAM" id="SignalP"/>
    </source>
</evidence>
<dbReference type="EMBL" id="FNKB01000001">
    <property type="protein sequence ID" value="SDQ38015.1"/>
    <property type="molecule type" value="Genomic_DNA"/>
</dbReference>
<evidence type="ECO:0008006" key="6">
    <source>
        <dbReference type="Google" id="ProtNLM"/>
    </source>
</evidence>
<evidence type="ECO:0000313" key="5">
    <source>
        <dbReference type="Proteomes" id="UP000182690"/>
    </source>
</evidence>
<keyword evidence="3" id="KW-0732">Signal</keyword>
<evidence type="ECO:0000256" key="2">
    <source>
        <dbReference type="SAM" id="MobiDB-lite"/>
    </source>
</evidence>